<dbReference type="Pfam" id="PF06048">
    <property type="entry name" value="DUF927"/>
    <property type="match status" value="1"/>
</dbReference>
<keyword evidence="3" id="KW-0547">Nucleotide-binding</keyword>
<dbReference type="Pfam" id="PF18662">
    <property type="entry name" value="HTH_56"/>
    <property type="match status" value="1"/>
</dbReference>
<name>A0A8S5SU74_9CAUD</name>
<dbReference type="InterPro" id="IPR009270">
    <property type="entry name" value="DUF927"/>
</dbReference>
<dbReference type="GO" id="GO:0004386">
    <property type="term" value="F:helicase activity"/>
    <property type="evidence" value="ECO:0007669"/>
    <property type="project" value="UniProtKB-KW"/>
</dbReference>
<feature type="domain" description="Cch helix turn helix" evidence="2">
    <location>
        <begin position="489"/>
        <end position="592"/>
    </location>
</feature>
<evidence type="ECO:0000259" key="2">
    <source>
        <dbReference type="Pfam" id="PF18662"/>
    </source>
</evidence>
<proteinExistence type="predicted"/>
<feature type="domain" description="DUF927" evidence="1">
    <location>
        <begin position="88"/>
        <end position="347"/>
    </location>
</feature>
<dbReference type="InterPro" id="IPR040538">
    <property type="entry name" value="Cch_HTH"/>
</dbReference>
<reference evidence="3" key="1">
    <citation type="journal article" date="2021" name="Proc. Natl. Acad. Sci. U.S.A.">
        <title>A Catalog of Tens of Thousands of Viruses from Human Metagenomes Reveals Hidden Associations with Chronic Diseases.</title>
        <authorList>
            <person name="Tisza M.J."/>
            <person name="Buck C.B."/>
        </authorList>
    </citation>
    <scope>NUCLEOTIDE SEQUENCE</scope>
    <source>
        <strain evidence="3">Ct8hB11</strain>
    </source>
</reference>
<dbReference type="EMBL" id="BK032675">
    <property type="protein sequence ID" value="DAF54231.1"/>
    <property type="molecule type" value="Genomic_DNA"/>
</dbReference>
<evidence type="ECO:0000313" key="3">
    <source>
        <dbReference type="EMBL" id="DAF54231.1"/>
    </source>
</evidence>
<keyword evidence="3" id="KW-0347">Helicase</keyword>
<accession>A0A8S5SU74</accession>
<protein>
    <submittedName>
        <fullName evidence="3">Active helicase ring shaped helicase</fullName>
    </submittedName>
</protein>
<keyword evidence="3" id="KW-0067">ATP-binding</keyword>
<keyword evidence="3" id="KW-0378">Hydrolase</keyword>
<evidence type="ECO:0000259" key="1">
    <source>
        <dbReference type="Pfam" id="PF06048"/>
    </source>
</evidence>
<organism evidence="3">
    <name type="scientific">Siphoviridae sp. ct8hB11</name>
    <dbReference type="NCBI Taxonomy" id="2827790"/>
    <lineage>
        <taxon>Viruses</taxon>
        <taxon>Duplodnaviria</taxon>
        <taxon>Heunggongvirae</taxon>
        <taxon>Uroviricota</taxon>
        <taxon>Caudoviricetes</taxon>
    </lineage>
</organism>
<sequence length="597" mass="67129">MDEPDPLIREQLGFDLIDRAAEFGSEIKKRVERMLKIAERDMAARADERKKSEKQKAFERTTEFGDKYPEMRCGNWIANMDGIYNPDAMPESRVACPHPILPAEIITNVEDGMQKVRLAFYRQGRWREQIVPKTIIAQKNQIPNLAAFGVAVTSETAKALVKFLSDVENLNIDTVPEVRATAKMGWCEDGFMPYTSELAFDKDGRFDAIFGTITSSGSRQKYMDFVLSVRASGRVEPRLAMAASFASILLKPCGLNPFWVDLWGRTGGGKSICGMLAASVWADPEMGKFISNFDDTLASFEGKANFLNNLPFIIDDTARLKKNYKDDFSQLIYQLASGEGRGRSNTKLGLEPKKTWKNITICSGENPIITDQLQGGAINRLIEYEVDEGDIFPDGQAAAALLRNNYGFLGREFVDIICKLGAEKTAEFQRDCFKAIKSDEYEDKQLLSLSALLTADLIATEYIFKDNRALTFKELKKALTDKRTLSETARCYAYIISECDANTSKFYKGELEEIYNEAWGREYFDKVAGKNCYAIYTNVFKRICKTGNFNPESFISWALKKGFLIGGANNSPTKVVKFGLSSSRCYVLVRPEETAEE</sequence>